<organism evidence="2 3">
    <name type="scientific">Tothia fuscella</name>
    <dbReference type="NCBI Taxonomy" id="1048955"/>
    <lineage>
        <taxon>Eukaryota</taxon>
        <taxon>Fungi</taxon>
        <taxon>Dikarya</taxon>
        <taxon>Ascomycota</taxon>
        <taxon>Pezizomycotina</taxon>
        <taxon>Dothideomycetes</taxon>
        <taxon>Pleosporomycetidae</taxon>
        <taxon>Venturiales</taxon>
        <taxon>Cylindrosympodiaceae</taxon>
        <taxon>Tothia</taxon>
    </lineage>
</organism>
<feature type="region of interest" description="Disordered" evidence="1">
    <location>
        <begin position="400"/>
        <end position="482"/>
    </location>
</feature>
<dbReference type="PANTHER" id="PTHR33137:SF4">
    <property type="entry name" value="MEDIATOR OF RNA POLYMERASE II TRANSCRIPTION SUBUNIT 15A-RELATED"/>
    <property type="match status" value="1"/>
</dbReference>
<name>A0A9P4P413_9PEZI</name>
<evidence type="ECO:0000313" key="2">
    <source>
        <dbReference type="EMBL" id="KAF2436857.1"/>
    </source>
</evidence>
<dbReference type="GO" id="GO:0031490">
    <property type="term" value="F:chromatin DNA binding"/>
    <property type="evidence" value="ECO:0007669"/>
    <property type="project" value="InterPro"/>
</dbReference>
<dbReference type="EMBL" id="MU007009">
    <property type="protein sequence ID" value="KAF2436857.1"/>
    <property type="molecule type" value="Genomic_DNA"/>
</dbReference>
<gene>
    <name evidence="2" type="ORF">EJ08DRAFT_691171</name>
</gene>
<feature type="compositionally biased region" description="Basic and acidic residues" evidence="1">
    <location>
        <begin position="253"/>
        <end position="277"/>
    </location>
</feature>
<dbReference type="OrthoDB" id="21470at2759"/>
<feature type="compositionally biased region" description="Low complexity" evidence="1">
    <location>
        <begin position="579"/>
        <end position="595"/>
    </location>
</feature>
<dbReference type="AlphaFoldDB" id="A0A9P4P413"/>
<evidence type="ECO:0000313" key="3">
    <source>
        <dbReference type="Proteomes" id="UP000800235"/>
    </source>
</evidence>
<evidence type="ECO:0000256" key="1">
    <source>
        <dbReference type="SAM" id="MobiDB-lite"/>
    </source>
</evidence>
<feature type="region of interest" description="Disordered" evidence="1">
    <location>
        <begin position="563"/>
        <end position="595"/>
    </location>
</feature>
<dbReference type="PANTHER" id="PTHR33137">
    <property type="entry name" value="MEDIATOR OF RNA POLYMERASE II TRANSCRIPTION SUBUNIT 15A-RELATED"/>
    <property type="match status" value="1"/>
</dbReference>
<proteinExistence type="predicted"/>
<feature type="compositionally biased region" description="Low complexity" evidence="1">
    <location>
        <begin position="428"/>
        <end position="468"/>
    </location>
</feature>
<dbReference type="InterPro" id="IPR044661">
    <property type="entry name" value="MED15a/b/c-like"/>
</dbReference>
<sequence length="595" mass="66538">MASRQQIAKQELASALGKDDKHYANNVHEDVGREPANDFDRLVKAAVTTGTYKDIQTCIQWINTWAISSPARLAAIGRYLAQMASSYGFIAAAMQDKPAPQASKVTLFQNPREDTRTAVLPRQPSLQRQRIHVMWIINEMLHSASKQVALDLGRGGAGDRWSSAAHQSRSKSGFDQAAFSRLIVNLRPSIVDIVKVASDCDPTVHVEHHDRIKTTLYEWKQADYFKCLGLNYIEDLHIIEASQGRKVPAGCRDGQKSKVDHESGSKGGRAPKEKRPADWAVPETYGIEEAVWCDHPASSMIGYVKTRDAERGVGIPPRKYYPHTFSPSTDPEEKLVQAVKNLIQAKHAIFNFSLESKPGVKRDINAMGQIVTVIKTAPFKRDGQPMRFIKVPNAYGYSNNFARHTRRDRQKAALQTQRKESERRSRKVSSQSRSRSRSSSGTPPRQQSPPYQQQPSQNQVQPQQFQQPYPQPYSQPYPQQFQPNQVFQPHQTIQPNQQYNQYQQQALPPFPPPWPGVPPPNFGAFGQQQYVAPPGRGVANGPGLGGQNGASHGRGNFNQRGAFNNSRGNFTPRGTFTPRGNFNGRGNFNNGGNYY</sequence>
<feature type="region of interest" description="Disordered" evidence="1">
    <location>
        <begin position="247"/>
        <end position="277"/>
    </location>
</feature>
<accession>A0A9P4P413</accession>
<dbReference type="GO" id="GO:0003713">
    <property type="term" value="F:transcription coactivator activity"/>
    <property type="evidence" value="ECO:0007669"/>
    <property type="project" value="InterPro"/>
</dbReference>
<dbReference type="Proteomes" id="UP000800235">
    <property type="component" value="Unassembled WGS sequence"/>
</dbReference>
<protein>
    <submittedName>
        <fullName evidence="2">Uncharacterized protein</fullName>
    </submittedName>
</protein>
<keyword evidence="3" id="KW-1185">Reference proteome</keyword>
<comment type="caution">
    <text evidence="2">The sequence shown here is derived from an EMBL/GenBank/DDBJ whole genome shotgun (WGS) entry which is preliminary data.</text>
</comment>
<feature type="compositionally biased region" description="Polar residues" evidence="1">
    <location>
        <begin position="563"/>
        <end position="574"/>
    </location>
</feature>
<reference evidence="2" key="1">
    <citation type="journal article" date="2020" name="Stud. Mycol.">
        <title>101 Dothideomycetes genomes: a test case for predicting lifestyles and emergence of pathogens.</title>
        <authorList>
            <person name="Haridas S."/>
            <person name="Albert R."/>
            <person name="Binder M."/>
            <person name="Bloem J."/>
            <person name="Labutti K."/>
            <person name="Salamov A."/>
            <person name="Andreopoulos B."/>
            <person name="Baker S."/>
            <person name="Barry K."/>
            <person name="Bills G."/>
            <person name="Bluhm B."/>
            <person name="Cannon C."/>
            <person name="Castanera R."/>
            <person name="Culley D."/>
            <person name="Daum C."/>
            <person name="Ezra D."/>
            <person name="Gonzalez J."/>
            <person name="Henrissat B."/>
            <person name="Kuo A."/>
            <person name="Liang C."/>
            <person name="Lipzen A."/>
            <person name="Lutzoni F."/>
            <person name="Magnuson J."/>
            <person name="Mondo S."/>
            <person name="Nolan M."/>
            <person name="Ohm R."/>
            <person name="Pangilinan J."/>
            <person name="Park H.-J."/>
            <person name="Ramirez L."/>
            <person name="Alfaro M."/>
            <person name="Sun H."/>
            <person name="Tritt A."/>
            <person name="Yoshinaga Y."/>
            <person name="Zwiers L.-H."/>
            <person name="Turgeon B."/>
            <person name="Goodwin S."/>
            <person name="Spatafora J."/>
            <person name="Crous P."/>
            <person name="Grigoriev I."/>
        </authorList>
    </citation>
    <scope>NUCLEOTIDE SEQUENCE</scope>
    <source>
        <strain evidence="2">CBS 130266</strain>
    </source>
</reference>